<accession>A0AAD2FSC9</accession>
<dbReference type="AlphaFoldDB" id="A0AAD2FSC9"/>
<dbReference type="Pfam" id="PF00443">
    <property type="entry name" value="UCH"/>
    <property type="match status" value="1"/>
</dbReference>
<dbReference type="InterPro" id="IPR001394">
    <property type="entry name" value="Peptidase_C19_UCH"/>
</dbReference>
<reference evidence="3" key="1">
    <citation type="submission" date="2023-08" db="EMBL/GenBank/DDBJ databases">
        <authorList>
            <person name="Audoor S."/>
            <person name="Bilcke G."/>
        </authorList>
    </citation>
    <scope>NUCLEOTIDE SEQUENCE</scope>
</reference>
<organism evidence="3 4">
    <name type="scientific">Cylindrotheca closterium</name>
    <dbReference type="NCBI Taxonomy" id="2856"/>
    <lineage>
        <taxon>Eukaryota</taxon>
        <taxon>Sar</taxon>
        <taxon>Stramenopiles</taxon>
        <taxon>Ochrophyta</taxon>
        <taxon>Bacillariophyta</taxon>
        <taxon>Bacillariophyceae</taxon>
        <taxon>Bacillariophycidae</taxon>
        <taxon>Bacillariales</taxon>
        <taxon>Bacillariaceae</taxon>
        <taxon>Cylindrotheca</taxon>
    </lineage>
</organism>
<dbReference type="Proteomes" id="UP001295423">
    <property type="component" value="Unassembled WGS sequence"/>
</dbReference>
<comment type="caution">
    <text evidence="3">The sequence shown here is derived from an EMBL/GenBank/DDBJ whole genome shotgun (WGS) entry which is preliminary data.</text>
</comment>
<feature type="compositionally biased region" description="Acidic residues" evidence="1">
    <location>
        <begin position="74"/>
        <end position="85"/>
    </location>
</feature>
<name>A0AAD2FSC9_9STRA</name>
<protein>
    <recommendedName>
        <fullName evidence="2">USP domain-containing protein</fullName>
    </recommendedName>
</protein>
<dbReference type="GO" id="GO:0005829">
    <property type="term" value="C:cytosol"/>
    <property type="evidence" value="ECO:0007669"/>
    <property type="project" value="TreeGrafter"/>
</dbReference>
<dbReference type="EMBL" id="CAKOGP040001770">
    <property type="protein sequence ID" value="CAJ1950498.1"/>
    <property type="molecule type" value="Genomic_DNA"/>
</dbReference>
<feature type="region of interest" description="Disordered" evidence="1">
    <location>
        <begin position="73"/>
        <end position="93"/>
    </location>
</feature>
<feature type="domain" description="USP" evidence="2">
    <location>
        <begin position="39"/>
        <end position="362"/>
    </location>
</feature>
<keyword evidence="4" id="KW-1185">Reference proteome</keyword>
<dbReference type="GO" id="GO:0004843">
    <property type="term" value="F:cysteine-type deubiquitinase activity"/>
    <property type="evidence" value="ECO:0007669"/>
    <property type="project" value="InterPro"/>
</dbReference>
<evidence type="ECO:0000313" key="4">
    <source>
        <dbReference type="Proteomes" id="UP001295423"/>
    </source>
</evidence>
<dbReference type="GO" id="GO:0005634">
    <property type="term" value="C:nucleus"/>
    <property type="evidence" value="ECO:0007669"/>
    <property type="project" value="TreeGrafter"/>
</dbReference>
<evidence type="ECO:0000256" key="1">
    <source>
        <dbReference type="SAM" id="MobiDB-lite"/>
    </source>
</evidence>
<proteinExistence type="predicted"/>
<evidence type="ECO:0000313" key="3">
    <source>
        <dbReference type="EMBL" id="CAJ1950498.1"/>
    </source>
</evidence>
<dbReference type="SUPFAM" id="SSF54001">
    <property type="entry name" value="Cysteine proteinases"/>
    <property type="match status" value="1"/>
</dbReference>
<gene>
    <name evidence="3" type="ORF">CYCCA115_LOCUS12609</name>
</gene>
<evidence type="ECO:0000259" key="2">
    <source>
        <dbReference type="PROSITE" id="PS50235"/>
    </source>
</evidence>
<dbReference type="PROSITE" id="PS50235">
    <property type="entry name" value="USP_3"/>
    <property type="match status" value="1"/>
</dbReference>
<dbReference type="InterPro" id="IPR050164">
    <property type="entry name" value="Peptidase_C19"/>
</dbReference>
<dbReference type="InterPro" id="IPR038765">
    <property type="entry name" value="Papain-like_cys_pep_sf"/>
</dbReference>
<dbReference type="PANTHER" id="PTHR24006">
    <property type="entry name" value="UBIQUITIN CARBOXYL-TERMINAL HYDROLASE"/>
    <property type="match status" value="1"/>
</dbReference>
<dbReference type="GO" id="GO:0016579">
    <property type="term" value="P:protein deubiquitination"/>
    <property type="evidence" value="ECO:0007669"/>
    <property type="project" value="InterPro"/>
</dbReference>
<dbReference type="InterPro" id="IPR028889">
    <property type="entry name" value="USP"/>
</dbReference>
<dbReference type="Gene3D" id="3.90.70.10">
    <property type="entry name" value="Cysteine proteinases"/>
    <property type="match status" value="1"/>
</dbReference>
<dbReference type="PROSITE" id="PS00973">
    <property type="entry name" value="USP_2"/>
    <property type="match status" value="1"/>
</dbReference>
<sequence>MKDFNMVRQLRVTAVGLIAVVGTVPGSSITVTGAPLISTGLKNLGNTCYMNAQLECAFHIPAVRQITLAGDPMPEIETENGDDEEEKKNEDVKDPILIKKNDIARRDPNQALVAMQELIHEMTIASERNLPSVIPKTFCMRLGIPTMEQQDSQEFWKLLLPAMKVESLSDLYKGSFKDYIRALDGSGREKVREELFLDISLDIASSSSLLESMEKSFGEPELLSEAEGNGWRPEKGADKVDAHKGCALIAKGLPSILQCHLKRFNYDWQTETMSKLNSRFAFPEVLDLSKLCGVEGEEAKQTIYDLQSVVIHVGEYRSGHYYSYVRPDVNSDIWYRFNDDDVEEVSFQEVISDAYGGGGGRANGRLQSQGKKGPFRFVRRIFGGRGPVFGWGGRTANAYVVQYVRRSDIPTLYES</sequence>
<dbReference type="InterPro" id="IPR018200">
    <property type="entry name" value="USP_CS"/>
</dbReference>